<dbReference type="AlphaFoldDB" id="A0A6L5XFB7"/>
<dbReference type="RefSeq" id="WP_154328812.1">
    <property type="nucleotide sequence ID" value="NZ_CP045696.1"/>
</dbReference>
<dbReference type="Gene3D" id="3.40.50.10420">
    <property type="entry name" value="NagB/RpiA/CoA transferase-like"/>
    <property type="match status" value="1"/>
</dbReference>
<dbReference type="InterPro" id="IPR037171">
    <property type="entry name" value="NagB/RpiA_transferase-like"/>
</dbReference>
<dbReference type="InterPro" id="IPR009501">
    <property type="entry name" value="UCP020269"/>
</dbReference>
<dbReference type="InterPro" id="IPR003741">
    <property type="entry name" value="LUD_dom"/>
</dbReference>
<evidence type="ECO:0000313" key="2">
    <source>
        <dbReference type="EMBL" id="MSS18174.1"/>
    </source>
</evidence>
<keyword evidence="3" id="KW-1185">Reference proteome</keyword>
<protein>
    <submittedName>
        <fullName evidence="2">Lactate utilization protein</fullName>
    </submittedName>
</protein>
<dbReference type="Proteomes" id="UP000483362">
    <property type="component" value="Unassembled WGS sequence"/>
</dbReference>
<feature type="domain" description="LUD" evidence="1">
    <location>
        <begin position="13"/>
        <end position="206"/>
    </location>
</feature>
<comment type="caution">
    <text evidence="2">The sequence shown here is derived from an EMBL/GenBank/DDBJ whole genome shotgun (WGS) entry which is preliminary data.</text>
</comment>
<organism evidence="2 3">
    <name type="scientific">Sodaliphilus pleomorphus</name>
    <dbReference type="NCBI Taxonomy" id="2606626"/>
    <lineage>
        <taxon>Bacteria</taxon>
        <taxon>Pseudomonadati</taxon>
        <taxon>Bacteroidota</taxon>
        <taxon>Bacteroidia</taxon>
        <taxon>Bacteroidales</taxon>
        <taxon>Muribaculaceae</taxon>
        <taxon>Sodaliphilus</taxon>
    </lineage>
</organism>
<evidence type="ECO:0000313" key="3">
    <source>
        <dbReference type="Proteomes" id="UP000483362"/>
    </source>
</evidence>
<dbReference type="EMBL" id="VULT01000017">
    <property type="protein sequence ID" value="MSS18174.1"/>
    <property type="molecule type" value="Genomic_DNA"/>
</dbReference>
<accession>A0A6L5XFB7</accession>
<name>A0A6L5XFB7_9BACT</name>
<dbReference type="PIRSF" id="PIRSF020269">
    <property type="entry name" value="DUF1121"/>
    <property type="match status" value="1"/>
</dbReference>
<evidence type="ECO:0000259" key="1">
    <source>
        <dbReference type="Pfam" id="PF02589"/>
    </source>
</evidence>
<dbReference type="PANTHER" id="PTHR36179:SF2">
    <property type="entry name" value="LUD DOMAIN-CONTAINING PROTEIN"/>
    <property type="match status" value="1"/>
</dbReference>
<proteinExistence type="predicted"/>
<dbReference type="Pfam" id="PF02589">
    <property type="entry name" value="LUD_dom"/>
    <property type="match status" value="1"/>
</dbReference>
<dbReference type="PANTHER" id="PTHR36179">
    <property type="entry name" value="LUD_DOM DOMAIN-CONTAINING PROTEIN"/>
    <property type="match status" value="1"/>
</dbReference>
<reference evidence="2 3" key="1">
    <citation type="submission" date="2019-08" db="EMBL/GenBank/DDBJ databases">
        <title>In-depth cultivation of the pig gut microbiome towards novel bacterial diversity and tailored functional studies.</title>
        <authorList>
            <person name="Wylensek D."/>
            <person name="Hitch T.C.A."/>
            <person name="Clavel T."/>
        </authorList>
    </citation>
    <scope>NUCLEOTIDE SEQUENCE [LARGE SCALE GENOMIC DNA]</scope>
    <source>
        <strain evidence="2 3">Oil-RF-744-WCA-WT-10</strain>
    </source>
</reference>
<dbReference type="InterPro" id="IPR024185">
    <property type="entry name" value="FTHF_cligase-like_sf"/>
</dbReference>
<sequence>MTPTEIRNERLAKKIMKNLTRRHFESYFCKNAAEAIHKVMQLMPQGSTVTWGGSMTLRDMGLTQAVKQSGHYTVYDRDEATTPQAKRQCYLKAFDCDYYLTSVNAMSEDGVLVNVDGNGNRVAAITWGPKRVIMVVGMNKVAASVEAALMRARHTAAPINTARMQLDTPCTRDGACHNCNAEHCICNYVHFMRNSYPAGRHIVILVNEPWGY</sequence>
<gene>
    <name evidence="2" type="ORF">FYJ29_10450</name>
</gene>
<dbReference type="SUPFAM" id="SSF100950">
    <property type="entry name" value="NagB/RpiA/CoA transferase-like"/>
    <property type="match status" value="1"/>
</dbReference>